<protein>
    <submittedName>
        <fullName evidence="3">Mobilization protein MobA</fullName>
    </submittedName>
</protein>
<dbReference type="Pfam" id="PF22863">
    <property type="entry name" value="TraI_middle"/>
    <property type="match status" value="1"/>
</dbReference>
<gene>
    <name evidence="3" type="ORF">D6C13_22240</name>
</gene>
<dbReference type="EMBL" id="RAHH01000035">
    <property type="protein sequence ID" value="RJT37387.1"/>
    <property type="molecule type" value="Genomic_DNA"/>
</dbReference>
<dbReference type="RefSeq" id="WP_120134860.1">
    <property type="nucleotide sequence ID" value="NZ_RAHH01000035.1"/>
</dbReference>
<dbReference type="InterPro" id="IPR049751">
    <property type="entry name" value="TraI/MobA_relaxases"/>
</dbReference>
<name>A0A419N340_9GAMM</name>
<dbReference type="OrthoDB" id="279005at2"/>
<dbReference type="InterPro" id="IPR005094">
    <property type="entry name" value="Endonuclease_MobA/VirD2"/>
</dbReference>
<dbReference type="NCBIfam" id="NF041893">
    <property type="entry name" value="TraI_MobP_relax"/>
    <property type="match status" value="1"/>
</dbReference>
<reference evidence="3 4" key="1">
    <citation type="submission" date="2018-09" db="EMBL/GenBank/DDBJ databases">
        <authorList>
            <person name="Le Fleche-Mateos A."/>
        </authorList>
    </citation>
    <scope>NUCLEOTIDE SEQUENCE [LARGE SCALE GENOMIC DNA]</scope>
    <source>
        <strain evidence="3 4">DSM 27399</strain>
    </source>
</reference>
<keyword evidence="4" id="KW-1185">Reference proteome</keyword>
<comment type="caution">
    <text evidence="3">The sequence shown here is derived from an EMBL/GenBank/DDBJ whole genome shotgun (WGS) entry which is preliminary data.</text>
</comment>
<evidence type="ECO:0000259" key="2">
    <source>
        <dbReference type="Pfam" id="PF22863"/>
    </source>
</evidence>
<organism evidence="3 4">
    <name type="scientific">Rahnella woolbedingensis</name>
    <dbReference type="NCBI Taxonomy" id="1510574"/>
    <lineage>
        <taxon>Bacteria</taxon>
        <taxon>Pseudomonadati</taxon>
        <taxon>Pseudomonadota</taxon>
        <taxon>Gammaproteobacteria</taxon>
        <taxon>Enterobacterales</taxon>
        <taxon>Yersiniaceae</taxon>
        <taxon>Rahnella</taxon>
    </lineage>
</organism>
<dbReference type="Proteomes" id="UP000284908">
    <property type="component" value="Unassembled WGS sequence"/>
</dbReference>
<dbReference type="AlphaFoldDB" id="A0A419N340"/>
<dbReference type="Pfam" id="PF03432">
    <property type="entry name" value="Relaxase"/>
    <property type="match status" value="1"/>
</dbReference>
<evidence type="ECO:0000313" key="3">
    <source>
        <dbReference type="EMBL" id="RJT37387.1"/>
    </source>
</evidence>
<evidence type="ECO:0000259" key="1">
    <source>
        <dbReference type="Pfam" id="PF03432"/>
    </source>
</evidence>
<dbReference type="InterPro" id="IPR054462">
    <property type="entry name" value="TraI_M"/>
</dbReference>
<sequence>MIPIVPEKRKDGRSSFIQLVSYLTLREEQKSDMPISPENPYVRPSRSKEAIFNRLVEYLDRNASVEDQAVLATFDDGTQQVLSGNVVVETNCFSLETASAEMNAVALQNTRCLDPVYHCILSWREEDTPTDQQIFDSARHCISQLGMSDHQYIFAIHRDTDNVHCHIAANRINPISYCATNMYNDVDTLHKACRHLELKHGFTPDNGAWKISDDQQIVRNKNDFKSIPRKAKQLEYYADSESLFSYAVSECRDNIGDIMEDTERLNWQDIQNEMTRAGLILKRKGEGLAVYSLMDETLVPIKASSLHPDLTLNCLEPHIGDFVQVQPPLVKSDISTQESAIQVQPEFAYEPKFHARDLLARTERRVARADAREDLKARYRAYKSSWVRPKLNSDEIKKRYQNASKKFAWQKARARVAINDPLLRKLTYHIIEVERMKAMAALRMEVKAERTAFKADPSNQRLSYRAWVEQQAEQHDQAAISQLRGWSYRLKRNARTANVSENSIRFGVSDDSKPMTIEGYDTVINRDGTVQYYQGGQVQIQDKGERLEIARAGELEGQHVITSLVLAQSKSGEEMVFEGHAAFVQTATEIVPWFNEESGSRLPLSDPQQKFKAGYEDELHNKSSGQFAPDKIELFYDDVNRPSPQRGHRPQ</sequence>
<feature type="domain" description="TraI-like middle" evidence="2">
    <location>
        <begin position="230"/>
        <end position="324"/>
    </location>
</feature>
<feature type="domain" description="MobA/VirD2-like nuclease" evidence="1">
    <location>
        <begin position="89"/>
        <end position="201"/>
    </location>
</feature>
<proteinExistence type="predicted"/>
<evidence type="ECO:0000313" key="4">
    <source>
        <dbReference type="Proteomes" id="UP000284908"/>
    </source>
</evidence>
<accession>A0A419N340</accession>